<dbReference type="GO" id="GO:0005524">
    <property type="term" value="F:ATP binding"/>
    <property type="evidence" value="ECO:0007669"/>
    <property type="project" value="UniProtKB-KW"/>
</dbReference>
<evidence type="ECO:0000256" key="17">
    <source>
        <dbReference type="PROSITE-ProRule" id="PRU00169"/>
    </source>
</evidence>
<evidence type="ECO:0000256" key="8">
    <source>
        <dbReference type="ARBA" id="ARBA00022741"/>
    </source>
</evidence>
<dbReference type="InterPro" id="IPR003594">
    <property type="entry name" value="HATPase_dom"/>
</dbReference>
<dbReference type="InterPro" id="IPR036097">
    <property type="entry name" value="HisK_dim/P_sf"/>
</dbReference>
<dbReference type="InterPro" id="IPR004358">
    <property type="entry name" value="Sig_transdc_His_kin-like_C"/>
</dbReference>
<dbReference type="Gene3D" id="1.10.287.130">
    <property type="match status" value="1"/>
</dbReference>
<feature type="modified residue" description="4-aspartylphosphate" evidence="17">
    <location>
        <position position="605"/>
    </location>
</feature>
<dbReference type="InterPro" id="IPR008207">
    <property type="entry name" value="Sig_transdc_His_kin_Hpt_dom"/>
</dbReference>
<proteinExistence type="predicted"/>
<feature type="modified residue" description="Phosphohistidine" evidence="16">
    <location>
        <position position="743"/>
    </location>
</feature>
<name>A0A6S6S263_9BACT</name>
<dbReference type="CDD" id="cd00082">
    <property type="entry name" value="HisKA"/>
    <property type="match status" value="1"/>
</dbReference>
<keyword evidence="5 17" id="KW-0597">Phosphoprotein</keyword>
<dbReference type="EMBL" id="CACVAP010000030">
    <property type="protein sequence ID" value="CAA6800243.1"/>
    <property type="molecule type" value="Genomic_DNA"/>
</dbReference>
<evidence type="ECO:0000256" key="12">
    <source>
        <dbReference type="ARBA" id="ARBA00023012"/>
    </source>
</evidence>
<dbReference type="SMART" id="SM00448">
    <property type="entry name" value="REC"/>
    <property type="match status" value="1"/>
</dbReference>
<dbReference type="InterPro" id="IPR036641">
    <property type="entry name" value="HPT_dom_sf"/>
</dbReference>
<evidence type="ECO:0000256" key="13">
    <source>
        <dbReference type="ARBA" id="ARBA00023136"/>
    </source>
</evidence>
<feature type="domain" description="Histidine kinase" evidence="18">
    <location>
        <begin position="199"/>
        <end position="422"/>
    </location>
</feature>
<dbReference type="Pfam" id="PF00512">
    <property type="entry name" value="HisKA"/>
    <property type="match status" value="1"/>
</dbReference>
<dbReference type="Pfam" id="PF02518">
    <property type="entry name" value="HATPase_c"/>
    <property type="match status" value="1"/>
</dbReference>
<evidence type="ECO:0000256" key="6">
    <source>
        <dbReference type="ARBA" id="ARBA00022679"/>
    </source>
</evidence>
<keyword evidence="11" id="KW-1133">Transmembrane helix</keyword>
<dbReference type="CDD" id="cd17546">
    <property type="entry name" value="REC_hyHK_CKI1_RcsC-like"/>
    <property type="match status" value="1"/>
</dbReference>
<dbReference type="GO" id="GO:0000155">
    <property type="term" value="F:phosphorelay sensor kinase activity"/>
    <property type="evidence" value="ECO:0007669"/>
    <property type="project" value="InterPro"/>
</dbReference>
<dbReference type="SMART" id="SM00387">
    <property type="entry name" value="HATPase_c"/>
    <property type="match status" value="1"/>
</dbReference>
<evidence type="ECO:0000256" key="1">
    <source>
        <dbReference type="ARBA" id="ARBA00000085"/>
    </source>
</evidence>
<evidence type="ECO:0000313" key="21">
    <source>
        <dbReference type="EMBL" id="CAA6800243.1"/>
    </source>
</evidence>
<dbReference type="SMART" id="SM00388">
    <property type="entry name" value="HisKA"/>
    <property type="match status" value="1"/>
</dbReference>
<evidence type="ECO:0000256" key="4">
    <source>
        <dbReference type="ARBA" id="ARBA00022475"/>
    </source>
</evidence>
<evidence type="ECO:0000256" key="3">
    <source>
        <dbReference type="ARBA" id="ARBA00012438"/>
    </source>
</evidence>
<dbReference type="InterPro" id="IPR001789">
    <property type="entry name" value="Sig_transdc_resp-reg_receiver"/>
</dbReference>
<keyword evidence="6" id="KW-0808">Transferase</keyword>
<dbReference type="SUPFAM" id="SSF47384">
    <property type="entry name" value="Homodimeric domain of signal transducing histidine kinase"/>
    <property type="match status" value="1"/>
</dbReference>
<dbReference type="Gene3D" id="1.20.120.160">
    <property type="entry name" value="HPT domain"/>
    <property type="match status" value="1"/>
</dbReference>
<gene>
    <name evidence="21" type="ORF">HELGO_WM12224</name>
</gene>
<dbReference type="Gene3D" id="3.30.565.10">
    <property type="entry name" value="Histidine kinase-like ATPase, C-terminal domain"/>
    <property type="match status" value="1"/>
</dbReference>
<evidence type="ECO:0000256" key="16">
    <source>
        <dbReference type="PROSITE-ProRule" id="PRU00110"/>
    </source>
</evidence>
<dbReference type="Pfam" id="PF00072">
    <property type="entry name" value="Response_reg"/>
    <property type="match status" value="1"/>
</dbReference>
<evidence type="ECO:0000256" key="2">
    <source>
        <dbReference type="ARBA" id="ARBA00004651"/>
    </source>
</evidence>
<keyword evidence="7" id="KW-0812">Transmembrane</keyword>
<dbReference type="Gene3D" id="3.40.50.2300">
    <property type="match status" value="1"/>
</dbReference>
<dbReference type="PANTHER" id="PTHR45339:SF1">
    <property type="entry name" value="HYBRID SIGNAL TRANSDUCTION HISTIDINE KINASE J"/>
    <property type="match status" value="1"/>
</dbReference>
<organism evidence="21">
    <name type="scientific">uncultured Sulfurovum sp</name>
    <dbReference type="NCBI Taxonomy" id="269237"/>
    <lineage>
        <taxon>Bacteria</taxon>
        <taxon>Pseudomonadati</taxon>
        <taxon>Campylobacterota</taxon>
        <taxon>Epsilonproteobacteria</taxon>
        <taxon>Campylobacterales</taxon>
        <taxon>Sulfurovaceae</taxon>
        <taxon>Sulfurovum</taxon>
        <taxon>environmental samples</taxon>
    </lineage>
</organism>
<comment type="subunit">
    <text evidence="14">At low DSF concentrations, interacts with RpfF.</text>
</comment>
<dbReference type="AlphaFoldDB" id="A0A6S6S263"/>
<evidence type="ECO:0000259" key="19">
    <source>
        <dbReference type="PROSITE" id="PS50110"/>
    </source>
</evidence>
<dbReference type="SUPFAM" id="SSF52172">
    <property type="entry name" value="CheY-like"/>
    <property type="match status" value="1"/>
</dbReference>
<dbReference type="EC" id="2.7.13.3" evidence="3"/>
<dbReference type="SUPFAM" id="SSF47226">
    <property type="entry name" value="Histidine-containing phosphotransfer domain, HPT domain"/>
    <property type="match status" value="1"/>
</dbReference>
<dbReference type="SUPFAM" id="SSF55874">
    <property type="entry name" value="ATPase domain of HSP90 chaperone/DNA topoisomerase II/histidine kinase"/>
    <property type="match status" value="1"/>
</dbReference>
<evidence type="ECO:0000256" key="14">
    <source>
        <dbReference type="ARBA" id="ARBA00064003"/>
    </source>
</evidence>
<dbReference type="PROSITE" id="PS50109">
    <property type="entry name" value="HIS_KIN"/>
    <property type="match status" value="1"/>
</dbReference>
<keyword evidence="12" id="KW-0902">Two-component regulatory system</keyword>
<comment type="catalytic activity">
    <reaction evidence="1">
        <text>ATP + protein L-histidine = ADP + protein N-phospho-L-histidine.</text>
        <dbReference type="EC" id="2.7.13.3"/>
    </reaction>
</comment>
<dbReference type="PRINTS" id="PR00344">
    <property type="entry name" value="BCTRLSENSOR"/>
</dbReference>
<keyword evidence="9" id="KW-0418">Kinase</keyword>
<dbReference type="InterPro" id="IPR036890">
    <property type="entry name" value="HATPase_C_sf"/>
</dbReference>
<sequence length="805" mass="91840">MHDLLKEQIKDNLGEEFDFSMFADKTQLLLEDIANSYAKYDETTQQLKDKIEREEKYNHMLFNSQDNVVFTMDSINGLTSVNEKFFETFDFDSLIEFQCEHKCLCELFIEKDGFLSPPTLMDVSSTEWIDIVLENPELEHRALIKNRAGINTIFKVLISSLVLNNEPFMIVNLIDVTVIEEAKEMAETSEKLKSTFMANMSHEIRTPMNGIFGFTKLLRNSPLNHEQQRFTKLIEHSTHTLLKLVDDILDFSKIESGKLELDLVEVNPFTELRSAATVFLPKAKEKNINYRIHIDAQISECLSMDNLRVSQILTNLLNNALKFTAIKGTIDLRIEKLENSDDSKETLKFSVEDTGIGIAEERLKSIFKSFIQADSSTTRNFGGSGLGLTISASLCALMGSELKVTSVEGEGSCFYFVVSFDKCEMSNTLSKQILNPPIYLLKSYNPMFDKVALQLKYFKLDFVVLSMDELMNSDKKEHIAITFESWNCQPLLQNEHNVILVQEDLGQKLKDELDSNVYHIESFSDYPSELYNAILELNYTPNEEEVVAEEEDLQLEILIAEDYDINRILINEMLLKYNLIPDFAINGEEAVLMAQQKDYDLVLMDINMPVLNGIDATTELRELGINTPIVALTANALEGDREHFLSVGMDDYISKPINPQSLHTVLVKYSNEQETEVLPEVEEVYELENILASLKSAKDTMHFNNAILVRLFESFMNNTTTIVEEVTAAMEKEDKEAVKAKMHGLRGILRSLQINDIADMCEKLEYSDESFDLNAFWSLTIKVLTLLKSIHGQEEEVKEGISHLD</sequence>
<evidence type="ECO:0000256" key="7">
    <source>
        <dbReference type="ARBA" id="ARBA00022692"/>
    </source>
</evidence>
<dbReference type="GO" id="GO:0005886">
    <property type="term" value="C:plasma membrane"/>
    <property type="evidence" value="ECO:0007669"/>
    <property type="project" value="UniProtKB-SubCell"/>
</dbReference>
<dbReference type="InterPro" id="IPR005467">
    <property type="entry name" value="His_kinase_dom"/>
</dbReference>
<dbReference type="PANTHER" id="PTHR45339">
    <property type="entry name" value="HYBRID SIGNAL TRANSDUCTION HISTIDINE KINASE J"/>
    <property type="match status" value="1"/>
</dbReference>
<evidence type="ECO:0000259" key="18">
    <source>
        <dbReference type="PROSITE" id="PS50109"/>
    </source>
</evidence>
<feature type="domain" description="HPt" evidence="20">
    <location>
        <begin position="704"/>
        <end position="801"/>
    </location>
</feature>
<accession>A0A6S6S263</accession>
<evidence type="ECO:0000259" key="20">
    <source>
        <dbReference type="PROSITE" id="PS50894"/>
    </source>
</evidence>
<keyword evidence="4" id="KW-1003">Cell membrane</keyword>
<dbReference type="PROSITE" id="PS50894">
    <property type="entry name" value="HPT"/>
    <property type="match status" value="1"/>
</dbReference>
<dbReference type="Pfam" id="PF01627">
    <property type="entry name" value="Hpt"/>
    <property type="match status" value="1"/>
</dbReference>
<feature type="domain" description="Response regulatory" evidence="19">
    <location>
        <begin position="556"/>
        <end position="670"/>
    </location>
</feature>
<evidence type="ECO:0000256" key="10">
    <source>
        <dbReference type="ARBA" id="ARBA00022840"/>
    </source>
</evidence>
<reference evidence="21" key="1">
    <citation type="submission" date="2020-01" db="EMBL/GenBank/DDBJ databases">
        <authorList>
            <person name="Meier V. D."/>
            <person name="Meier V D."/>
        </authorList>
    </citation>
    <scope>NUCLEOTIDE SEQUENCE</scope>
    <source>
        <strain evidence="21">HLG_WM_MAG_06</strain>
    </source>
</reference>
<dbReference type="PROSITE" id="PS50110">
    <property type="entry name" value="RESPONSE_REGULATORY"/>
    <property type="match status" value="1"/>
</dbReference>
<dbReference type="InterPro" id="IPR011006">
    <property type="entry name" value="CheY-like_superfamily"/>
</dbReference>
<dbReference type="CDD" id="cd16922">
    <property type="entry name" value="HATPase_EvgS-ArcB-TorS-like"/>
    <property type="match status" value="1"/>
</dbReference>
<evidence type="ECO:0000256" key="15">
    <source>
        <dbReference type="ARBA" id="ARBA00068150"/>
    </source>
</evidence>
<evidence type="ECO:0000256" key="11">
    <source>
        <dbReference type="ARBA" id="ARBA00022989"/>
    </source>
</evidence>
<dbReference type="FunFam" id="1.10.287.130:FF:000002">
    <property type="entry name" value="Two-component osmosensing histidine kinase"/>
    <property type="match status" value="1"/>
</dbReference>
<keyword evidence="8" id="KW-0547">Nucleotide-binding</keyword>
<protein>
    <recommendedName>
        <fullName evidence="15">Sensory/regulatory protein RpfC</fullName>
        <ecNumber evidence="3">2.7.13.3</ecNumber>
    </recommendedName>
</protein>
<keyword evidence="10" id="KW-0067">ATP-binding</keyword>
<evidence type="ECO:0000256" key="9">
    <source>
        <dbReference type="ARBA" id="ARBA00022777"/>
    </source>
</evidence>
<comment type="subcellular location">
    <subcellularLocation>
        <location evidence="2">Cell membrane</location>
        <topology evidence="2">Multi-pass membrane protein</topology>
    </subcellularLocation>
</comment>
<keyword evidence="13" id="KW-0472">Membrane</keyword>
<evidence type="ECO:0000256" key="5">
    <source>
        <dbReference type="ARBA" id="ARBA00022553"/>
    </source>
</evidence>
<dbReference type="InterPro" id="IPR003661">
    <property type="entry name" value="HisK_dim/P_dom"/>
</dbReference>
<dbReference type="FunFam" id="3.30.565.10:FF:000010">
    <property type="entry name" value="Sensor histidine kinase RcsC"/>
    <property type="match status" value="1"/>
</dbReference>